<feature type="transmembrane region" description="Helical" evidence="11">
    <location>
        <begin position="247"/>
        <end position="266"/>
    </location>
</feature>
<dbReference type="Proteomes" id="UP000683000">
    <property type="component" value="Unassembled WGS sequence"/>
</dbReference>
<feature type="transmembrane region" description="Helical" evidence="11">
    <location>
        <begin position="104"/>
        <end position="127"/>
    </location>
</feature>
<keyword evidence="14" id="KW-1185">Reference proteome</keyword>
<feature type="transmembrane region" description="Helical" evidence="11">
    <location>
        <begin position="331"/>
        <end position="354"/>
    </location>
</feature>
<dbReference type="GO" id="GO:0015385">
    <property type="term" value="F:sodium:proton antiporter activity"/>
    <property type="evidence" value="ECO:0007669"/>
    <property type="project" value="InterPro"/>
</dbReference>
<evidence type="ECO:0000256" key="9">
    <source>
        <dbReference type="ARBA" id="ARBA00023136"/>
    </source>
</evidence>
<dbReference type="GO" id="GO:0120029">
    <property type="term" value="P:proton export across plasma membrane"/>
    <property type="evidence" value="ECO:0007669"/>
    <property type="project" value="InterPro"/>
</dbReference>
<evidence type="ECO:0000256" key="7">
    <source>
        <dbReference type="ARBA" id="ARBA00023053"/>
    </source>
</evidence>
<comment type="subcellular location">
    <subcellularLocation>
        <location evidence="1">Membrane</location>
        <topology evidence="1">Multi-pass membrane protein</topology>
    </subcellularLocation>
</comment>
<gene>
    <name evidence="13" type="ORF">JVT61DRAFT_13874</name>
</gene>
<evidence type="ECO:0000256" key="11">
    <source>
        <dbReference type="SAM" id="Phobius"/>
    </source>
</evidence>
<evidence type="ECO:0000256" key="8">
    <source>
        <dbReference type="ARBA" id="ARBA00023065"/>
    </source>
</evidence>
<keyword evidence="3" id="KW-0813">Transport</keyword>
<keyword evidence="10" id="KW-0739">Sodium transport</keyword>
<feature type="transmembrane region" description="Helical" evidence="11">
    <location>
        <begin position="12"/>
        <end position="32"/>
    </location>
</feature>
<dbReference type="GO" id="GO:0005886">
    <property type="term" value="C:plasma membrane"/>
    <property type="evidence" value="ECO:0007669"/>
    <property type="project" value="InterPro"/>
</dbReference>
<evidence type="ECO:0000256" key="10">
    <source>
        <dbReference type="ARBA" id="ARBA00023201"/>
    </source>
</evidence>
<feature type="transmembrane region" description="Helical" evidence="11">
    <location>
        <begin position="37"/>
        <end position="56"/>
    </location>
</feature>
<dbReference type="InterPro" id="IPR006153">
    <property type="entry name" value="Cation/H_exchanger_TM"/>
</dbReference>
<keyword evidence="7" id="KW-0915">Sodium</keyword>
<organism evidence="13 14">
    <name type="scientific">Boletus reticuloceps</name>
    <dbReference type="NCBI Taxonomy" id="495285"/>
    <lineage>
        <taxon>Eukaryota</taxon>
        <taxon>Fungi</taxon>
        <taxon>Dikarya</taxon>
        <taxon>Basidiomycota</taxon>
        <taxon>Agaricomycotina</taxon>
        <taxon>Agaricomycetes</taxon>
        <taxon>Agaricomycetidae</taxon>
        <taxon>Boletales</taxon>
        <taxon>Boletineae</taxon>
        <taxon>Boletaceae</taxon>
        <taxon>Boletoideae</taxon>
        <taxon>Boletus</taxon>
    </lineage>
</organism>
<feature type="transmembrane region" description="Helical" evidence="11">
    <location>
        <begin position="300"/>
        <end position="319"/>
    </location>
</feature>
<keyword evidence="4" id="KW-0050">Antiport</keyword>
<dbReference type="PANTHER" id="PTHR31382">
    <property type="entry name" value="NA(+)/H(+) ANTIPORTER"/>
    <property type="match status" value="1"/>
</dbReference>
<evidence type="ECO:0000313" key="13">
    <source>
        <dbReference type="EMBL" id="KAG6378181.1"/>
    </source>
</evidence>
<evidence type="ECO:0000259" key="12">
    <source>
        <dbReference type="Pfam" id="PF00999"/>
    </source>
</evidence>
<dbReference type="OrthoDB" id="2190219at2759"/>
<feature type="transmembrane region" description="Helical" evidence="11">
    <location>
        <begin position="206"/>
        <end position="226"/>
    </location>
</feature>
<keyword evidence="9 11" id="KW-0472">Membrane</keyword>
<evidence type="ECO:0000256" key="4">
    <source>
        <dbReference type="ARBA" id="ARBA00022449"/>
    </source>
</evidence>
<feature type="transmembrane region" description="Helical" evidence="11">
    <location>
        <begin position="175"/>
        <end position="194"/>
    </location>
</feature>
<reference evidence="13" key="1">
    <citation type="submission" date="2021-03" db="EMBL/GenBank/DDBJ databases">
        <title>Evolutionary innovations through gain and loss of genes in the ectomycorrhizal Boletales.</title>
        <authorList>
            <person name="Wu G."/>
            <person name="Miyauchi S."/>
            <person name="Morin E."/>
            <person name="Yang Z.-L."/>
            <person name="Xu J."/>
            <person name="Martin F.M."/>
        </authorList>
    </citation>
    <scope>NUCLEOTIDE SEQUENCE</scope>
    <source>
        <strain evidence="13">BR01</strain>
    </source>
</reference>
<name>A0A8I3AAQ6_9AGAM</name>
<dbReference type="GO" id="GO:0042391">
    <property type="term" value="P:regulation of membrane potential"/>
    <property type="evidence" value="ECO:0007669"/>
    <property type="project" value="InterPro"/>
</dbReference>
<evidence type="ECO:0000256" key="1">
    <source>
        <dbReference type="ARBA" id="ARBA00004141"/>
    </source>
</evidence>
<dbReference type="GO" id="GO:0036376">
    <property type="term" value="P:sodium ion export across plasma membrane"/>
    <property type="evidence" value="ECO:0007669"/>
    <property type="project" value="InterPro"/>
</dbReference>
<keyword evidence="5 11" id="KW-0812">Transmembrane</keyword>
<evidence type="ECO:0000256" key="6">
    <source>
        <dbReference type="ARBA" id="ARBA00022989"/>
    </source>
</evidence>
<feature type="transmembrane region" description="Helical" evidence="11">
    <location>
        <begin position="406"/>
        <end position="432"/>
    </location>
</feature>
<dbReference type="PANTHER" id="PTHR31382:SF4">
    <property type="entry name" value="NA(+)_H(+) ANTIPORTER"/>
    <property type="match status" value="1"/>
</dbReference>
<comment type="similarity">
    <text evidence="2">Belongs to the fungal Na(+)/H(+) exchanger family.</text>
</comment>
<dbReference type="AlphaFoldDB" id="A0A8I3AAQ6"/>
<protein>
    <submittedName>
        <fullName evidence="13">Sodium/hydrogen exchanger family-domain-containing protein</fullName>
    </submittedName>
</protein>
<keyword evidence="8" id="KW-0406">Ion transport</keyword>
<evidence type="ECO:0000313" key="14">
    <source>
        <dbReference type="Proteomes" id="UP000683000"/>
    </source>
</evidence>
<accession>A0A8I3AAQ6</accession>
<evidence type="ECO:0000256" key="2">
    <source>
        <dbReference type="ARBA" id="ARBA00005248"/>
    </source>
</evidence>
<sequence length="577" mass="61771">MAFNVLQVSAASLTYICLGGFVVLFSIVSLLVKEMLFINEVVLGTAFGIVIGPYAADIFDPRAWGGTQENKITLEIMRVVLATGLFAIGVELPCAYMKEHAKSLLVMVIPTMAFGWVVISAVLHALFPGLDAVSALCIAACLTPTDPVTCAAITRGRFAAQHVPVGIRRILSAESAANDGLAYPFLSIAIYLTVETSTRVAIGKWFLIGWLYEVILGTVLGAVLGLTFSNLMKISHRKGFIDRESYIAQYLALSIFTIGVASSIGVDDLLASFAAGCAISWDGHFNVQTADDSFSSVIDYVLNCGCFIYIGAWLPFKSYDSPELGIAPWRLVVLMLAILIFRRIPPLLLLYRWIPEIASWKEALFSGHFGMPTQSSMGVSAVFVSALALTRLPVPENPPASQAQLLAATIQPIVSFVVLGSIIVHGLSIPFFTLGRGVHSRTATLTYTWTRTRTGATLPDWVLSARRPGDVTSPPAVTGADTDVEHGMETNGKCDPMAQVRPDQTTGGGSPSQAEVAIPVSSMEEVGAVTIVTDHDSVNGNGDVAAESAQVIEENHASDDVEEATLKPKLVRFPSTE</sequence>
<dbReference type="InterPro" id="IPR004712">
    <property type="entry name" value="Na+/H+_antiporter_fungi"/>
</dbReference>
<comment type="caution">
    <text evidence="13">The sequence shown here is derived from an EMBL/GenBank/DDBJ whole genome shotgun (WGS) entry which is preliminary data.</text>
</comment>
<evidence type="ECO:0000256" key="5">
    <source>
        <dbReference type="ARBA" id="ARBA00022692"/>
    </source>
</evidence>
<dbReference type="Pfam" id="PF00999">
    <property type="entry name" value="Na_H_Exchanger"/>
    <property type="match status" value="1"/>
</dbReference>
<dbReference type="GO" id="GO:0030007">
    <property type="term" value="P:intracellular potassium ion homeostasis"/>
    <property type="evidence" value="ECO:0007669"/>
    <property type="project" value="TreeGrafter"/>
</dbReference>
<proteinExistence type="inferred from homology"/>
<evidence type="ECO:0000256" key="3">
    <source>
        <dbReference type="ARBA" id="ARBA00022448"/>
    </source>
</evidence>
<feature type="transmembrane region" description="Helical" evidence="11">
    <location>
        <begin position="76"/>
        <end position="97"/>
    </location>
</feature>
<feature type="domain" description="Cation/H+ exchanger transmembrane" evidence="12">
    <location>
        <begin position="24"/>
        <end position="432"/>
    </location>
</feature>
<dbReference type="EMBL" id="JAGFBS010000007">
    <property type="protein sequence ID" value="KAG6378181.1"/>
    <property type="molecule type" value="Genomic_DNA"/>
</dbReference>
<keyword evidence="6 11" id="KW-1133">Transmembrane helix</keyword>